<proteinExistence type="predicted"/>
<comment type="subcellular location">
    <subcellularLocation>
        <location evidence="1">Membrane</location>
    </subcellularLocation>
</comment>
<feature type="chain" id="PRO_5025427140" evidence="6">
    <location>
        <begin position="29"/>
        <end position="1487"/>
    </location>
</feature>
<dbReference type="GO" id="GO:0016020">
    <property type="term" value="C:membrane"/>
    <property type="evidence" value="ECO:0007669"/>
    <property type="project" value="UniProtKB-SubCell"/>
</dbReference>
<dbReference type="CDD" id="cd00146">
    <property type="entry name" value="PKD"/>
    <property type="match status" value="1"/>
</dbReference>
<dbReference type="InterPro" id="IPR012334">
    <property type="entry name" value="Pectin_lyas_fold"/>
</dbReference>
<dbReference type="Gene3D" id="2.160.20.10">
    <property type="entry name" value="Single-stranded right-handed beta-helix, Pectin lyase-like"/>
    <property type="match status" value="1"/>
</dbReference>
<dbReference type="GO" id="GO:0031410">
    <property type="term" value="C:cytoplasmic vesicle"/>
    <property type="evidence" value="ECO:0007669"/>
    <property type="project" value="TreeGrafter"/>
</dbReference>
<evidence type="ECO:0000256" key="5">
    <source>
        <dbReference type="ARBA" id="ARBA00023180"/>
    </source>
</evidence>
<accession>A0A6B9ZBT6</accession>
<evidence type="ECO:0000256" key="3">
    <source>
        <dbReference type="ARBA" id="ARBA00022989"/>
    </source>
</evidence>
<dbReference type="SMART" id="SM00089">
    <property type="entry name" value="PKD"/>
    <property type="match status" value="6"/>
</dbReference>
<evidence type="ECO:0000313" key="9">
    <source>
        <dbReference type="Proteomes" id="UP000476411"/>
    </source>
</evidence>
<dbReference type="SMART" id="SM00710">
    <property type="entry name" value="PbH1"/>
    <property type="match status" value="6"/>
</dbReference>
<dbReference type="SUPFAM" id="SSF53474">
    <property type="entry name" value="alpha/beta-Hydrolases"/>
    <property type="match status" value="1"/>
</dbReference>
<dbReference type="InterPro" id="IPR011050">
    <property type="entry name" value="Pectin_lyase_fold/virulence"/>
</dbReference>
<dbReference type="InterPro" id="IPR059226">
    <property type="entry name" value="Choice_anch_Q_dom"/>
</dbReference>
<dbReference type="InterPro" id="IPR035986">
    <property type="entry name" value="PKD_dom_sf"/>
</dbReference>
<dbReference type="NCBIfam" id="NF041518">
    <property type="entry name" value="choice_anch_Q"/>
    <property type="match status" value="1"/>
</dbReference>
<dbReference type="InterPro" id="IPR022409">
    <property type="entry name" value="PKD/Chitinase_dom"/>
</dbReference>
<dbReference type="GO" id="GO:0005509">
    <property type="term" value="F:calcium ion binding"/>
    <property type="evidence" value="ECO:0007669"/>
    <property type="project" value="InterPro"/>
</dbReference>
<dbReference type="FunFam" id="2.60.40.10:FF:000061">
    <property type="entry name" value="Dyslexia-associated protein KIAA0319 homolog"/>
    <property type="match status" value="1"/>
</dbReference>
<dbReference type="InterPro" id="IPR002126">
    <property type="entry name" value="Cadherin-like_dom"/>
</dbReference>
<dbReference type="PANTHER" id="PTHR46182:SF2">
    <property type="entry name" value="FI19480P1"/>
    <property type="match status" value="1"/>
</dbReference>
<reference evidence="8 9" key="1">
    <citation type="submission" date="2020-01" db="EMBL/GenBank/DDBJ databases">
        <title>Complete genome sequence of Chitinophaga sp. H33E-04 isolated from quinoa roots.</title>
        <authorList>
            <person name="Weon H.-Y."/>
            <person name="Lee S.A."/>
        </authorList>
    </citation>
    <scope>NUCLEOTIDE SEQUENCE [LARGE SCALE GENOMIC DNA]</scope>
    <source>
        <strain evidence="8 9">H33E-04</strain>
    </source>
</reference>
<dbReference type="GO" id="GO:0016787">
    <property type="term" value="F:hydrolase activity"/>
    <property type="evidence" value="ECO:0007669"/>
    <property type="project" value="InterPro"/>
</dbReference>
<dbReference type="InterPro" id="IPR039448">
    <property type="entry name" value="Beta_helix"/>
</dbReference>
<keyword evidence="4" id="KW-0472">Membrane</keyword>
<feature type="domain" description="Cadherin" evidence="7">
    <location>
        <begin position="885"/>
        <end position="1014"/>
    </location>
</feature>
<dbReference type="RefSeq" id="WP_162330664.1">
    <property type="nucleotide sequence ID" value="NZ_CP048113.1"/>
</dbReference>
<feature type="signal peptide" evidence="6">
    <location>
        <begin position="1"/>
        <end position="28"/>
    </location>
</feature>
<dbReference type="InterPro" id="IPR026444">
    <property type="entry name" value="Secre_tail"/>
</dbReference>
<name>A0A6B9ZBT6_9BACT</name>
<dbReference type="Proteomes" id="UP000476411">
    <property type="component" value="Chromosome"/>
</dbReference>
<dbReference type="Pfam" id="PF13229">
    <property type="entry name" value="Beta_helix"/>
    <property type="match status" value="1"/>
</dbReference>
<dbReference type="SUPFAM" id="SSF49299">
    <property type="entry name" value="PKD domain"/>
    <property type="match status" value="6"/>
</dbReference>
<dbReference type="InterPro" id="IPR006626">
    <property type="entry name" value="PbH1"/>
</dbReference>
<dbReference type="EMBL" id="CP048113">
    <property type="protein sequence ID" value="QHS58961.1"/>
    <property type="molecule type" value="Genomic_DNA"/>
</dbReference>
<dbReference type="GO" id="GO:0007156">
    <property type="term" value="P:homophilic cell adhesion via plasma membrane adhesion molecules"/>
    <property type="evidence" value="ECO:0007669"/>
    <property type="project" value="InterPro"/>
</dbReference>
<keyword evidence="2" id="KW-0812">Transmembrane</keyword>
<evidence type="ECO:0000259" key="7">
    <source>
        <dbReference type="PROSITE" id="PS50268"/>
    </source>
</evidence>
<dbReference type="PANTHER" id="PTHR46182">
    <property type="entry name" value="FI19480P1"/>
    <property type="match status" value="1"/>
</dbReference>
<dbReference type="Pfam" id="PF22352">
    <property type="entry name" value="K319L-like_PKD"/>
    <property type="match status" value="7"/>
</dbReference>
<sequence length="1487" mass="157160">MKHLYSTMFRKLAACLAVLLFTTLAVTAQQKAVSLAGTKVTNSGGYYEYVPPSYAASKESYPLLIFIHGIGELGNGTSDLPSILRNGVPRLIDKGQFPASFTVGGKSFSFIVASPQFKNIPSPVDVLSLVNYLKGKFRIDEKRIYVTGMSMGGGVTEDFASANDSYAKIPAAVVAVAGNMNPRQMTNAPKTLAKNDVPVWFLHNELDPIVPSQYSKDWTSMMGAYTPSPNPQPKLTIFNAIGHDAWSKAYDPAYKENGMNIYEWMLQYQQGGIVAAPPPPGNKKVIAKNNVGNGMWYTDAKAAFNLNPGDTLCIPAGDYEFIQLGNLVGTAAKPIVIMNCGGVVRTGIRTLKTDVSFSIMGGKYVHINGSGTPGVEYGFDVNGQNLLGIKMQGVYLGSGSSDIDIHNFYIHDVMSFLVAKTTQDCSNPQFWEGAYVMRNVKIHHIKARYSDAEGFYIGNTHYTLDFAFCKNIKSHHIENLEVYDNDLQYMAQDGIQVSMADLGENKIHHNLVRYYGRTKIEAQAYGLLMGGGSRVKLYNNVVDNGFMPGIALFGSGISYVYNNTVSNVENGEGINVSDKLILQPVTAYIYNNTIYNTGNTGIKIYAYLTTVGHKVYNNLVIENALGGSYPTDGLYIRGAQNIKLDYGNNLFVTTANAGKVVTSVSSGDFHLTNTSAAIDAGIAKAVSDLGLTTDLDDQKRPVNSGFDVGAYEYQGPKAPSNGNKLPTANAGKDITITLPTNTVTLDGTASIDTDGKISRYAWKKLSGPAGGTISNAATATTSVTGLTAGSYIFTLTVTDDKSATDVDSVTVNVNPAPANKPPVSKPGSAVTITLPTNTVTLDGNASTDADGRISSYAWKKVSGPAAGTIATPSAAKTTITGLTAGTYVFSLTVTDDDKAANTSNVTVTVNPAPNKAPVANAGSAVTITLPTNAVTLDGKASSDADGTITRYEWKKVSGPAAGTITTPSAVKTTMTGLTQGTYVFSLTVTDDDKATSTANVTVTVNPAPNKAPVANAGSAVTITLPASTVTLDGKASSDADGSITRYEWKKVSGPAGGAITTPSAVKTTITGLTVGTHIYSLTVTDNNGATATANVTVTVKAAPQANKPPVANAGPDVTITLPVNEATLDGSLSMDTDGKIVKYAWHKISGPLGGTIKYKDIPVTSAQLLIEGTFYLALTVTDDDGATDTDTMKLVVKPAAPVVNTPPIARAGNDVTIRLPANSVVLNAAASSDADGIVTKYQWLKVAGKDVRFSNPTGIINVVSGLTEGTYEIELAVADDKNAIATDRVQITVLPADNSTGKPPVSLTQGDLTIQLPVSSMNADGSRSYGNGANITTYAWRQVYGPIQASITTPAAKATAISGLTFPGSYVFELTVTDDKKQSARSTFEVNVMDKGEDGNIVVPEITTYPNPVVSTLNYKQRMKNAGQGTISIFSMTGKTMKTFALPAGDNLQQSLDVSSLPIGTYILQVVYKNSTYKWTTKFIKAE</sequence>
<dbReference type="NCBIfam" id="TIGR04183">
    <property type="entry name" value="Por_Secre_tail"/>
    <property type="match status" value="1"/>
</dbReference>
<evidence type="ECO:0000256" key="6">
    <source>
        <dbReference type="SAM" id="SignalP"/>
    </source>
</evidence>
<dbReference type="InterPro" id="IPR029058">
    <property type="entry name" value="AB_hydrolase_fold"/>
</dbReference>
<evidence type="ECO:0000256" key="1">
    <source>
        <dbReference type="ARBA" id="ARBA00004370"/>
    </source>
</evidence>
<dbReference type="InterPro" id="IPR003140">
    <property type="entry name" value="PLipase/COase/thioEstase"/>
</dbReference>
<evidence type="ECO:0000256" key="4">
    <source>
        <dbReference type="ARBA" id="ARBA00023136"/>
    </source>
</evidence>
<evidence type="ECO:0000313" key="8">
    <source>
        <dbReference type="EMBL" id="QHS58961.1"/>
    </source>
</evidence>
<gene>
    <name evidence="8" type="ORF">GWR21_04925</name>
</gene>
<keyword evidence="6" id="KW-0732">Signal</keyword>
<dbReference type="InterPro" id="IPR029865">
    <property type="entry name" value="KIAA0319-like"/>
</dbReference>
<organism evidence="8 9">
    <name type="scientific">Chitinophaga agri</name>
    <dbReference type="NCBI Taxonomy" id="2703787"/>
    <lineage>
        <taxon>Bacteria</taxon>
        <taxon>Pseudomonadati</taxon>
        <taxon>Bacteroidota</taxon>
        <taxon>Chitinophagia</taxon>
        <taxon>Chitinophagales</taxon>
        <taxon>Chitinophagaceae</taxon>
        <taxon>Chitinophaga</taxon>
    </lineage>
</organism>
<dbReference type="FunFam" id="2.60.40.10:FF:000257">
    <property type="entry name" value="Dyslexia-associated protein KIAA0319-like"/>
    <property type="match status" value="3"/>
</dbReference>
<dbReference type="Pfam" id="PF02230">
    <property type="entry name" value="Abhydrolase_2"/>
    <property type="match status" value="1"/>
</dbReference>
<dbReference type="InterPro" id="IPR013783">
    <property type="entry name" value="Ig-like_fold"/>
</dbReference>
<dbReference type="Pfam" id="PF18962">
    <property type="entry name" value="Por_Secre_tail"/>
    <property type="match status" value="1"/>
</dbReference>
<dbReference type="KEGG" id="chih:GWR21_04925"/>
<dbReference type="Gene3D" id="2.60.40.10">
    <property type="entry name" value="Immunoglobulins"/>
    <property type="match status" value="7"/>
</dbReference>
<evidence type="ECO:0000256" key="2">
    <source>
        <dbReference type="ARBA" id="ARBA00022692"/>
    </source>
</evidence>
<dbReference type="SUPFAM" id="SSF51126">
    <property type="entry name" value="Pectin lyase-like"/>
    <property type="match status" value="1"/>
</dbReference>
<keyword evidence="3" id="KW-1133">Transmembrane helix</keyword>
<keyword evidence="9" id="KW-1185">Reference proteome</keyword>
<protein>
    <submittedName>
        <fullName evidence="8">T9SS type A sorting domain-containing protein</fullName>
    </submittedName>
</protein>
<keyword evidence="5" id="KW-0325">Glycoprotein</keyword>
<dbReference type="Gene3D" id="3.40.50.1820">
    <property type="entry name" value="alpha/beta hydrolase"/>
    <property type="match status" value="1"/>
</dbReference>
<dbReference type="PROSITE" id="PS50268">
    <property type="entry name" value="CADHERIN_2"/>
    <property type="match status" value="1"/>
</dbReference>